<keyword evidence="2" id="KW-0456">Lyase</keyword>
<dbReference type="InterPro" id="IPR029068">
    <property type="entry name" value="Glyas_Bleomycin-R_OHBP_Dase"/>
</dbReference>
<dbReference type="AlphaFoldDB" id="A0A2N9LWQ3"/>
<proteinExistence type="predicted"/>
<dbReference type="InterPro" id="IPR037523">
    <property type="entry name" value="VOC_core"/>
</dbReference>
<evidence type="ECO:0000259" key="1">
    <source>
        <dbReference type="PROSITE" id="PS51819"/>
    </source>
</evidence>
<evidence type="ECO:0000313" key="2">
    <source>
        <dbReference type="EMBL" id="SPE27619.1"/>
    </source>
</evidence>
<dbReference type="Proteomes" id="UP000239735">
    <property type="component" value="Unassembled WGS sequence"/>
</dbReference>
<dbReference type="EMBL" id="OKRB01000119">
    <property type="protein sequence ID" value="SPE27619.1"/>
    <property type="molecule type" value="Genomic_DNA"/>
</dbReference>
<feature type="domain" description="VOC" evidence="1">
    <location>
        <begin position="14"/>
        <end position="127"/>
    </location>
</feature>
<evidence type="ECO:0000313" key="3">
    <source>
        <dbReference type="Proteomes" id="UP000239735"/>
    </source>
</evidence>
<dbReference type="GO" id="GO:0016829">
    <property type="term" value="F:lyase activity"/>
    <property type="evidence" value="ECO:0007669"/>
    <property type="project" value="UniProtKB-KW"/>
</dbReference>
<dbReference type="Gene3D" id="3.10.180.10">
    <property type="entry name" value="2,3-Dihydroxybiphenyl 1,2-Dioxygenase, domain 1"/>
    <property type="match status" value="1"/>
</dbReference>
<dbReference type="PROSITE" id="PS51819">
    <property type="entry name" value="VOC"/>
    <property type="match status" value="1"/>
</dbReference>
<gene>
    <name evidence="2" type="ORF">SBA5_60026</name>
</gene>
<reference evidence="3" key="1">
    <citation type="submission" date="2018-02" db="EMBL/GenBank/DDBJ databases">
        <authorList>
            <person name="Hausmann B."/>
        </authorList>
    </citation>
    <scope>NUCLEOTIDE SEQUENCE [LARGE SCALE GENOMIC DNA]</scope>
    <source>
        <strain evidence="3">Peat soil MAG SbA5</strain>
    </source>
</reference>
<name>A0A2N9LWQ3_9BACT</name>
<sequence length="159" mass="17710">MMSGEQALVPAKIELGGVTPVLRVADVEASIRYYVDKLGFKVKWGYPADGEASFVSISRGKTSLFLSAGDQGHPGSWVWIDGKDVDRLHEEFKLSGARIRNPPTNYAWALEMQVEDLDGNILRIGSDPRPGEPIGEWLDMHGQRWRPESDSTWTLVQAK</sequence>
<accession>A0A2N9LWQ3</accession>
<organism evidence="2 3">
    <name type="scientific">Candidatus Sulfuritelmatomonas gaucii</name>
    <dbReference type="NCBI Taxonomy" id="2043161"/>
    <lineage>
        <taxon>Bacteria</taxon>
        <taxon>Pseudomonadati</taxon>
        <taxon>Acidobacteriota</taxon>
        <taxon>Terriglobia</taxon>
        <taxon>Terriglobales</taxon>
        <taxon>Acidobacteriaceae</taxon>
        <taxon>Candidatus Sulfuritelmatomonas</taxon>
    </lineage>
</organism>
<dbReference type="Pfam" id="PF00903">
    <property type="entry name" value="Glyoxalase"/>
    <property type="match status" value="1"/>
</dbReference>
<dbReference type="SUPFAM" id="SSF54593">
    <property type="entry name" value="Glyoxalase/Bleomycin resistance protein/Dihydroxybiphenyl dioxygenase"/>
    <property type="match status" value="1"/>
</dbReference>
<protein>
    <submittedName>
        <fullName evidence="2">Putative lactoylglutathione lyase</fullName>
    </submittedName>
</protein>
<dbReference type="InterPro" id="IPR004360">
    <property type="entry name" value="Glyas_Fos-R_dOase_dom"/>
</dbReference>